<keyword evidence="1" id="KW-0472">Membrane</keyword>
<sequence length="131" mass="14678">MRKLKARGAKSMPMRWENGRRAGPWKSYRSVSASLEMALDPARRGDVDEPALIARFWVRSAAQCLCEMVLTEPQGHPVGLWLLLAALLFIYSLKHIYGAPSESLTWGYSSEQDRCGPCPPGDWILHHPGLC</sequence>
<feature type="transmembrane region" description="Helical" evidence="1">
    <location>
        <begin position="78"/>
        <end position="97"/>
    </location>
</feature>
<dbReference type="InParanoid" id="A0A7J8HDS3"/>
<name>A0A7J8HDS3_MOLMO</name>
<keyword evidence="3" id="KW-1185">Reference proteome</keyword>
<dbReference type="EMBL" id="JACASF010000007">
    <property type="protein sequence ID" value="KAF6469832.1"/>
    <property type="molecule type" value="Genomic_DNA"/>
</dbReference>
<accession>A0A7J8HDS3</accession>
<evidence type="ECO:0000256" key="1">
    <source>
        <dbReference type="SAM" id="Phobius"/>
    </source>
</evidence>
<protein>
    <submittedName>
        <fullName evidence="2">Uncharacterized protein</fullName>
    </submittedName>
</protein>
<keyword evidence="1" id="KW-0812">Transmembrane</keyword>
<dbReference type="AlphaFoldDB" id="A0A7J8HDS3"/>
<organism evidence="2 3">
    <name type="scientific">Molossus molossus</name>
    <name type="common">Pallas' mastiff bat</name>
    <name type="synonym">Vespertilio molossus</name>
    <dbReference type="NCBI Taxonomy" id="27622"/>
    <lineage>
        <taxon>Eukaryota</taxon>
        <taxon>Metazoa</taxon>
        <taxon>Chordata</taxon>
        <taxon>Craniata</taxon>
        <taxon>Vertebrata</taxon>
        <taxon>Euteleostomi</taxon>
        <taxon>Mammalia</taxon>
        <taxon>Eutheria</taxon>
        <taxon>Laurasiatheria</taxon>
        <taxon>Chiroptera</taxon>
        <taxon>Yangochiroptera</taxon>
        <taxon>Molossidae</taxon>
        <taxon>Molossus</taxon>
    </lineage>
</organism>
<keyword evidence="1" id="KW-1133">Transmembrane helix</keyword>
<evidence type="ECO:0000313" key="3">
    <source>
        <dbReference type="Proteomes" id="UP000550707"/>
    </source>
</evidence>
<dbReference type="Proteomes" id="UP000550707">
    <property type="component" value="Unassembled WGS sequence"/>
</dbReference>
<reference evidence="2 3" key="1">
    <citation type="journal article" date="2020" name="Nature">
        <title>Six reference-quality genomes reveal evolution of bat adaptations.</title>
        <authorList>
            <person name="Jebb D."/>
            <person name="Huang Z."/>
            <person name="Pippel M."/>
            <person name="Hughes G.M."/>
            <person name="Lavrichenko K."/>
            <person name="Devanna P."/>
            <person name="Winkler S."/>
            <person name="Jermiin L.S."/>
            <person name="Skirmuntt E.C."/>
            <person name="Katzourakis A."/>
            <person name="Burkitt-Gray L."/>
            <person name="Ray D.A."/>
            <person name="Sullivan K.A.M."/>
            <person name="Roscito J.G."/>
            <person name="Kirilenko B.M."/>
            <person name="Davalos L.M."/>
            <person name="Corthals A.P."/>
            <person name="Power M.L."/>
            <person name="Jones G."/>
            <person name="Ransome R.D."/>
            <person name="Dechmann D.K.N."/>
            <person name="Locatelli A.G."/>
            <person name="Puechmaille S.J."/>
            <person name="Fedrigo O."/>
            <person name="Jarvis E.D."/>
            <person name="Hiller M."/>
            <person name="Vernes S.C."/>
            <person name="Myers E.W."/>
            <person name="Teeling E.C."/>
        </authorList>
    </citation>
    <scope>NUCLEOTIDE SEQUENCE [LARGE SCALE GENOMIC DNA]</scope>
    <source>
        <strain evidence="2">MMolMol1</strain>
        <tissue evidence="2">Muscle</tissue>
    </source>
</reference>
<gene>
    <name evidence="2" type="ORF">HJG59_011189</name>
</gene>
<proteinExistence type="predicted"/>
<comment type="caution">
    <text evidence="2">The sequence shown here is derived from an EMBL/GenBank/DDBJ whole genome shotgun (WGS) entry which is preliminary data.</text>
</comment>
<evidence type="ECO:0000313" key="2">
    <source>
        <dbReference type="EMBL" id="KAF6469832.1"/>
    </source>
</evidence>